<comment type="similarity">
    <text evidence="3 13">Belongs to the PIGM family.</text>
</comment>
<feature type="transmembrane region" description="Helical" evidence="13">
    <location>
        <begin position="65"/>
        <end position="83"/>
    </location>
</feature>
<keyword evidence="6 13" id="KW-0328">Glycosyltransferase</keyword>
<evidence type="ECO:0000256" key="12">
    <source>
        <dbReference type="ARBA" id="ARBA00025399"/>
    </source>
</evidence>
<keyword evidence="15" id="KW-1185">Reference proteome</keyword>
<evidence type="ECO:0000256" key="11">
    <source>
        <dbReference type="ARBA" id="ARBA00023136"/>
    </source>
</evidence>
<feature type="transmembrane region" description="Helical" evidence="13">
    <location>
        <begin position="141"/>
        <end position="159"/>
    </location>
</feature>
<evidence type="ECO:0000256" key="6">
    <source>
        <dbReference type="ARBA" id="ARBA00022676"/>
    </source>
</evidence>
<dbReference type="AlphaFoldDB" id="A0A168RYR8"/>
<dbReference type="PANTHER" id="PTHR12886:SF0">
    <property type="entry name" value="GPI MANNOSYLTRANSFERASE 1"/>
    <property type="match status" value="1"/>
</dbReference>
<dbReference type="OMA" id="MLWFIGQ"/>
<dbReference type="GO" id="GO:0051751">
    <property type="term" value="F:alpha-1,4-mannosyltransferase activity"/>
    <property type="evidence" value="ECO:0007669"/>
    <property type="project" value="InterPro"/>
</dbReference>
<dbReference type="GO" id="GO:1990529">
    <property type="term" value="C:glycosylphosphatidylinositol-mannosyltransferase I complex"/>
    <property type="evidence" value="ECO:0007669"/>
    <property type="project" value="TreeGrafter"/>
</dbReference>
<dbReference type="GO" id="GO:0006506">
    <property type="term" value="P:GPI anchor biosynthetic process"/>
    <property type="evidence" value="ECO:0007669"/>
    <property type="project" value="UniProtKB-UniPathway"/>
</dbReference>
<evidence type="ECO:0000256" key="5">
    <source>
        <dbReference type="ARBA" id="ARBA00022502"/>
    </source>
</evidence>
<accession>A0A168RYR8</accession>
<keyword evidence="11 13" id="KW-0472">Membrane</keyword>
<name>A0A168RYR8_ABSGL</name>
<comment type="pathway">
    <text evidence="2 13">Glycolipid biosynthesis; glycosylphosphatidylinositol-anchor biosynthesis.</text>
</comment>
<dbReference type="GO" id="GO:0005789">
    <property type="term" value="C:endoplasmic reticulum membrane"/>
    <property type="evidence" value="ECO:0007669"/>
    <property type="project" value="UniProtKB-SubCell"/>
</dbReference>
<comment type="subcellular location">
    <subcellularLocation>
        <location evidence="1 13">Endoplasmic reticulum membrane</location>
        <topology evidence="1 13">Multi-pass membrane protein</topology>
    </subcellularLocation>
</comment>
<evidence type="ECO:0000256" key="9">
    <source>
        <dbReference type="ARBA" id="ARBA00022824"/>
    </source>
</evidence>
<dbReference type="UniPathway" id="UPA00196"/>
<keyword evidence="10 13" id="KW-1133">Transmembrane helix</keyword>
<evidence type="ECO:0000256" key="1">
    <source>
        <dbReference type="ARBA" id="ARBA00004477"/>
    </source>
</evidence>
<evidence type="ECO:0000256" key="7">
    <source>
        <dbReference type="ARBA" id="ARBA00022679"/>
    </source>
</evidence>
<keyword evidence="5 13" id="KW-0337">GPI-anchor biosynthesis</keyword>
<protein>
    <recommendedName>
        <fullName evidence="4 13">GPI mannosyltransferase 1</fullName>
        <ecNumber evidence="13">2.4.1.-</ecNumber>
    </recommendedName>
    <alternativeName>
        <fullName evidence="13">GPI mannosyltransferase I</fullName>
    </alternativeName>
</protein>
<dbReference type="OrthoDB" id="1741594at2759"/>
<dbReference type="PANTHER" id="PTHR12886">
    <property type="entry name" value="PIG-M MANNOSYLTRANSFERASE"/>
    <property type="match status" value="1"/>
</dbReference>
<dbReference type="FunCoup" id="A0A168RYR8">
    <property type="interactions" value="399"/>
</dbReference>
<evidence type="ECO:0000313" key="14">
    <source>
        <dbReference type="EMBL" id="SAM07570.1"/>
    </source>
</evidence>
<keyword evidence="8 13" id="KW-0812">Transmembrane</keyword>
<evidence type="ECO:0000256" key="4">
    <source>
        <dbReference type="ARBA" id="ARBA00013797"/>
    </source>
</evidence>
<proteinExistence type="inferred from homology"/>
<dbReference type="Pfam" id="PF05007">
    <property type="entry name" value="Mannosyl_trans"/>
    <property type="match status" value="2"/>
</dbReference>
<evidence type="ECO:0000256" key="13">
    <source>
        <dbReference type="RuleBase" id="RU365064"/>
    </source>
</evidence>
<sequence length="490" mass="56042">MPSLPSWFSFTHLIVLSVVLRVILLLYGEWQDANMTVKYTDIDYVVFTDAARFVLQGGSPYDRATYRYTPLLAFILTPNLLIHPSFGKWLFALADIGVGALLHGILVRRGMPAQRALWFDALWLLNPMVANISTRGNAESLLALMVLGALYLVLVRRFYPACALFGLAVHFKIYPVIYAVPLVCLLDHDRYGDYLRPGILQSYQQGRLYLLHNALPRLALRWGVPTIKDDDDNNKTTTTTTERSIRYWLVEGARQCVLFLSPTRIMFGLCSGGVFFALTWAMYQWYGDAFMEHTYLYHITRKDHRHNFSVWFYQMYLGFDHAFMGLVAFVPQLLLVTAAGVVFAKDVFFACFVQTFLFVTFNKVCTSQYFMWYICLFPLVLPSTGIQFKWQGMALALGWIAGQGLWLQSAYQLEFLGQNTFFSLWLSSLAFFLINCWIVVTLVKQHDFEPVLDSLLSLPCNRKDTFQGGLHLHIQIGLAGCPRTRDGQSL</sequence>
<evidence type="ECO:0000256" key="10">
    <source>
        <dbReference type="ARBA" id="ARBA00022989"/>
    </source>
</evidence>
<organism evidence="14">
    <name type="scientific">Absidia glauca</name>
    <name type="common">Pin mould</name>
    <dbReference type="NCBI Taxonomy" id="4829"/>
    <lineage>
        <taxon>Eukaryota</taxon>
        <taxon>Fungi</taxon>
        <taxon>Fungi incertae sedis</taxon>
        <taxon>Mucoromycota</taxon>
        <taxon>Mucoromycotina</taxon>
        <taxon>Mucoromycetes</taxon>
        <taxon>Mucorales</taxon>
        <taxon>Cunninghamellaceae</taxon>
        <taxon>Absidia</taxon>
    </lineage>
</organism>
<dbReference type="EC" id="2.4.1.-" evidence="13"/>
<dbReference type="GO" id="GO:0004376">
    <property type="term" value="F:GPI mannosyltransferase activity"/>
    <property type="evidence" value="ECO:0007669"/>
    <property type="project" value="InterPro"/>
</dbReference>
<dbReference type="Proteomes" id="UP000078561">
    <property type="component" value="Unassembled WGS sequence"/>
</dbReference>
<evidence type="ECO:0000256" key="8">
    <source>
        <dbReference type="ARBA" id="ARBA00022692"/>
    </source>
</evidence>
<feature type="transmembrane region" description="Helical" evidence="13">
    <location>
        <begin position="165"/>
        <end position="186"/>
    </location>
</feature>
<feature type="transmembrane region" description="Helical" evidence="13">
    <location>
        <begin position="265"/>
        <end position="286"/>
    </location>
</feature>
<reference evidence="14" key="1">
    <citation type="submission" date="2016-04" db="EMBL/GenBank/DDBJ databases">
        <authorList>
            <person name="Evans L.H."/>
            <person name="Alamgir A."/>
            <person name="Owens N."/>
            <person name="Weber N.D."/>
            <person name="Virtaneva K."/>
            <person name="Barbian K."/>
            <person name="Babar A."/>
            <person name="Rosenke K."/>
        </authorList>
    </citation>
    <scope>NUCLEOTIDE SEQUENCE [LARGE SCALE GENOMIC DNA]</scope>
    <source>
        <strain evidence="14">CBS 101.48</strain>
    </source>
</reference>
<feature type="transmembrane region" description="Helical" evidence="13">
    <location>
        <begin position="6"/>
        <end position="28"/>
    </location>
</feature>
<feature type="transmembrane region" description="Helical" evidence="13">
    <location>
        <begin position="423"/>
        <end position="443"/>
    </location>
</feature>
<dbReference type="STRING" id="4829.A0A168RYR8"/>
<gene>
    <name evidence="14" type="primary">ABSGL_13213.1 scaffold 13659</name>
</gene>
<dbReference type="InterPro" id="IPR007704">
    <property type="entry name" value="PIG-M"/>
</dbReference>
<feature type="transmembrane region" description="Helical" evidence="13">
    <location>
        <begin position="347"/>
        <end position="364"/>
    </location>
</feature>
<evidence type="ECO:0000256" key="3">
    <source>
        <dbReference type="ARBA" id="ARBA00011071"/>
    </source>
</evidence>
<dbReference type="InParanoid" id="A0A168RYR8"/>
<keyword evidence="7 13" id="KW-0808">Transferase</keyword>
<feature type="transmembrane region" description="Helical" evidence="13">
    <location>
        <begin position="370"/>
        <end position="386"/>
    </location>
</feature>
<keyword evidence="9 13" id="KW-0256">Endoplasmic reticulum</keyword>
<evidence type="ECO:0000256" key="2">
    <source>
        <dbReference type="ARBA" id="ARBA00004687"/>
    </source>
</evidence>
<comment type="function">
    <text evidence="12 13">Mannosyltransferase involved in glycosylphosphatidylinositol-anchor biosynthesis. Transfers the first alpha-1,4-mannose to GlcN-acyl-PI during GPI precursor assembly. Required for cell wall integrity.</text>
</comment>
<evidence type="ECO:0000313" key="15">
    <source>
        <dbReference type="Proteomes" id="UP000078561"/>
    </source>
</evidence>
<dbReference type="EMBL" id="LT554760">
    <property type="protein sequence ID" value="SAM07570.1"/>
    <property type="molecule type" value="Genomic_DNA"/>
</dbReference>